<accession>A0ABD1QB35</accession>
<proteinExistence type="predicted"/>
<gene>
    <name evidence="1" type="ORF">Fot_48820</name>
</gene>
<evidence type="ECO:0000313" key="2">
    <source>
        <dbReference type="Proteomes" id="UP001604277"/>
    </source>
</evidence>
<dbReference type="AlphaFoldDB" id="A0ABD1QB35"/>
<evidence type="ECO:0000313" key="1">
    <source>
        <dbReference type="EMBL" id="KAL2473084.1"/>
    </source>
</evidence>
<organism evidence="1 2">
    <name type="scientific">Forsythia ovata</name>
    <dbReference type="NCBI Taxonomy" id="205694"/>
    <lineage>
        <taxon>Eukaryota</taxon>
        <taxon>Viridiplantae</taxon>
        <taxon>Streptophyta</taxon>
        <taxon>Embryophyta</taxon>
        <taxon>Tracheophyta</taxon>
        <taxon>Spermatophyta</taxon>
        <taxon>Magnoliopsida</taxon>
        <taxon>eudicotyledons</taxon>
        <taxon>Gunneridae</taxon>
        <taxon>Pentapetalae</taxon>
        <taxon>asterids</taxon>
        <taxon>lamiids</taxon>
        <taxon>Lamiales</taxon>
        <taxon>Oleaceae</taxon>
        <taxon>Forsythieae</taxon>
        <taxon>Forsythia</taxon>
    </lineage>
</organism>
<reference evidence="2" key="1">
    <citation type="submission" date="2024-07" db="EMBL/GenBank/DDBJ databases">
        <title>Two chromosome-level genome assemblies of Korean endemic species Abeliophyllum distichum and Forsythia ovata (Oleaceae).</title>
        <authorList>
            <person name="Jang H."/>
        </authorList>
    </citation>
    <scope>NUCLEOTIDE SEQUENCE [LARGE SCALE GENOMIC DNA]</scope>
</reference>
<dbReference type="Proteomes" id="UP001604277">
    <property type="component" value="Unassembled WGS sequence"/>
</dbReference>
<name>A0ABD1QB35_9LAMI</name>
<protein>
    <submittedName>
        <fullName evidence="1">Uncharacterized protein</fullName>
    </submittedName>
</protein>
<sequence length="107" mass="12300">MTDRWSHIVSRDVSGFHFTKCRYCTVIKIVLIVSSKAFLGFRSFIQFFSLDNTKITGSSPERSNFQALTCLRFSETLYQWSQAGTSVSASYQESRIYSTETVTRQTK</sequence>
<keyword evidence="2" id="KW-1185">Reference proteome</keyword>
<comment type="caution">
    <text evidence="1">The sequence shown here is derived from an EMBL/GenBank/DDBJ whole genome shotgun (WGS) entry which is preliminary data.</text>
</comment>
<dbReference type="EMBL" id="JBFOLJ010000015">
    <property type="protein sequence ID" value="KAL2473084.1"/>
    <property type="molecule type" value="Genomic_DNA"/>
</dbReference>